<feature type="binding site" evidence="2">
    <location>
        <position position="259"/>
    </location>
    <ligand>
        <name>substrate</name>
    </ligand>
</feature>
<dbReference type="EMBL" id="FMUS01000019">
    <property type="protein sequence ID" value="SCY86636.1"/>
    <property type="molecule type" value="Genomic_DNA"/>
</dbReference>
<evidence type="ECO:0000256" key="1">
    <source>
        <dbReference type="PIRSR" id="PIRSR620023-1"/>
    </source>
</evidence>
<dbReference type="RefSeq" id="WP_091544608.1">
    <property type="nucleotide sequence ID" value="NZ_FMUS01000019.1"/>
</dbReference>
<proteinExistence type="predicted"/>
<dbReference type="PANTHER" id="PTHR21015:SF22">
    <property type="entry name" value="GLYCOSYLTRANSFERASE"/>
    <property type="match status" value="1"/>
</dbReference>
<dbReference type="Gene3D" id="3.40.50.2000">
    <property type="entry name" value="Glycogen Phosphorylase B"/>
    <property type="match status" value="1"/>
</dbReference>
<dbReference type="Proteomes" id="UP000198636">
    <property type="component" value="Unassembled WGS sequence"/>
</dbReference>
<evidence type="ECO:0000259" key="3">
    <source>
        <dbReference type="Pfam" id="PF04101"/>
    </source>
</evidence>
<dbReference type="STRING" id="1120976.SAMN03080606_02797"/>
<feature type="binding site" evidence="2">
    <location>
        <position position="159"/>
    </location>
    <ligand>
        <name>substrate</name>
    </ligand>
</feature>
<reference evidence="4 5" key="1">
    <citation type="submission" date="2016-10" db="EMBL/GenBank/DDBJ databases">
        <authorList>
            <person name="de Groot N.N."/>
        </authorList>
    </citation>
    <scope>NUCLEOTIDE SEQUENCE [LARGE SCALE GENOMIC DNA]</scope>
    <source>
        <strain evidence="4 5">DSM 18978</strain>
    </source>
</reference>
<dbReference type="AlphaFoldDB" id="A0A1G5JE53"/>
<keyword evidence="4" id="KW-0378">Hydrolase</keyword>
<evidence type="ECO:0000313" key="4">
    <source>
        <dbReference type="EMBL" id="SCY86636.1"/>
    </source>
</evidence>
<dbReference type="Pfam" id="PF04101">
    <property type="entry name" value="Glyco_tran_28_C"/>
    <property type="match status" value="1"/>
</dbReference>
<evidence type="ECO:0000313" key="5">
    <source>
        <dbReference type="Proteomes" id="UP000198636"/>
    </source>
</evidence>
<dbReference type="GO" id="GO:0016758">
    <property type="term" value="F:hexosyltransferase activity"/>
    <property type="evidence" value="ECO:0007669"/>
    <property type="project" value="InterPro"/>
</dbReference>
<gene>
    <name evidence="4" type="ORF">SAMN03080606_02797</name>
</gene>
<dbReference type="InterPro" id="IPR007235">
    <property type="entry name" value="Glyco_trans_28_C"/>
</dbReference>
<dbReference type="SUPFAM" id="SSF53756">
    <property type="entry name" value="UDP-Glycosyltransferase/glycogen phosphorylase"/>
    <property type="match status" value="1"/>
</dbReference>
<feature type="active site" description="Proton acceptor" evidence="1">
    <location>
        <position position="23"/>
    </location>
</feature>
<sequence length="349" mass="39119">MLVNNDVRVAIRADGNSRIGLGHITRTIALGDKLIQKNCKIIYITRDVREVLDILKDDNYKVVGIDSRLEISEEVNQINSIIDKEKIDIFIGDSFNIDGEYIKGLKQISKFVVILDNLRNMNIKADLIINGSIYADSLVEDLEKYNQRALLGTKYLILRDQFKNCKKRIVNKSVKNILITMGGADPLNLTPKIVRLINEIDKNLIVNVVLGSAFQNIEVLEELSEKIPQVSLHYNVNNMAELMSISDIAISAGGITLYELAAVGTPTIVITQAYNQILPTNVFSEKGIVKNLGDGNKLQDATFIEVFEELLSNYFKRKEMSQLGQRIIDGEGTNRCASEIIKIYSSLLK</sequence>
<organism evidence="4 5">
    <name type="scientific">Alkaliphilus peptidifermentans DSM 18978</name>
    <dbReference type="NCBI Taxonomy" id="1120976"/>
    <lineage>
        <taxon>Bacteria</taxon>
        <taxon>Bacillati</taxon>
        <taxon>Bacillota</taxon>
        <taxon>Clostridia</taxon>
        <taxon>Peptostreptococcales</taxon>
        <taxon>Natronincolaceae</taxon>
        <taxon>Alkaliphilus</taxon>
    </lineage>
</organism>
<protein>
    <submittedName>
        <fullName evidence="4">UDP-2,4-diacetamido-2,4,6-trideoxy-beta-L-altropyranose hydrolase</fullName>
    </submittedName>
</protein>
<feature type="domain" description="Glycosyl transferase family 28 C-terminal" evidence="3">
    <location>
        <begin position="178"/>
        <end position="320"/>
    </location>
</feature>
<dbReference type="GO" id="GO:0016787">
    <property type="term" value="F:hydrolase activity"/>
    <property type="evidence" value="ECO:0007669"/>
    <property type="project" value="UniProtKB-KW"/>
</dbReference>
<evidence type="ECO:0000256" key="2">
    <source>
        <dbReference type="PIRSR" id="PIRSR620023-2"/>
    </source>
</evidence>
<dbReference type="OrthoDB" id="9805604at2"/>
<keyword evidence="5" id="KW-1185">Reference proteome</keyword>
<name>A0A1G5JE53_9FIRM</name>
<dbReference type="NCBIfam" id="TIGR03590">
    <property type="entry name" value="PseG"/>
    <property type="match status" value="1"/>
</dbReference>
<dbReference type="PANTHER" id="PTHR21015">
    <property type="entry name" value="UDP-N-ACETYLGLUCOSAMINE--N-ACETYLMURAMYL-(PENTAPEPTIDE) PYROPHOSPHORYL-UNDECAPRENOL N-ACETYLGLUCOSAMINE TRANSFERASE 1"/>
    <property type="match status" value="1"/>
</dbReference>
<dbReference type="Gene3D" id="3.40.50.11190">
    <property type="match status" value="1"/>
</dbReference>
<accession>A0A1G5JE53</accession>
<dbReference type="InterPro" id="IPR020023">
    <property type="entry name" value="PseG"/>
</dbReference>